<evidence type="ECO:0000313" key="2">
    <source>
        <dbReference type="EMBL" id="KZV52668.1"/>
    </source>
</evidence>
<sequence>MGMRALSAFFLLSILSFAYIADARKDGGNYWKSKMKGEPMPKAIQDLFNQNTSSEMRTTDRFVRNFEAKRTFIVYHSPTGVHPDEP</sequence>
<dbReference type="OrthoDB" id="1734141at2759"/>
<accession>A0A2Z7D5X0</accession>
<dbReference type="Proteomes" id="UP000250235">
    <property type="component" value="Unassembled WGS sequence"/>
</dbReference>
<dbReference type="InterPro" id="IPR024489">
    <property type="entry name" value="Organ_specific_prot"/>
</dbReference>
<keyword evidence="1" id="KW-0732">Signal</keyword>
<dbReference type="Pfam" id="PF10950">
    <property type="entry name" value="Organ_specific"/>
    <property type="match status" value="1"/>
</dbReference>
<feature type="chain" id="PRO_5016281818" description="Organ-specific protein P4-like" evidence="1">
    <location>
        <begin position="24"/>
        <end position="86"/>
    </location>
</feature>
<reference evidence="2 3" key="1">
    <citation type="journal article" date="2015" name="Proc. Natl. Acad. Sci. U.S.A.">
        <title>The resurrection genome of Boea hygrometrica: A blueprint for survival of dehydration.</title>
        <authorList>
            <person name="Xiao L."/>
            <person name="Yang G."/>
            <person name="Zhang L."/>
            <person name="Yang X."/>
            <person name="Zhao S."/>
            <person name="Ji Z."/>
            <person name="Zhou Q."/>
            <person name="Hu M."/>
            <person name="Wang Y."/>
            <person name="Chen M."/>
            <person name="Xu Y."/>
            <person name="Jin H."/>
            <person name="Xiao X."/>
            <person name="Hu G."/>
            <person name="Bao F."/>
            <person name="Hu Y."/>
            <person name="Wan P."/>
            <person name="Li L."/>
            <person name="Deng X."/>
            <person name="Kuang T."/>
            <person name="Xiang C."/>
            <person name="Zhu J.K."/>
            <person name="Oliver M.J."/>
            <person name="He Y."/>
        </authorList>
    </citation>
    <scope>NUCLEOTIDE SEQUENCE [LARGE SCALE GENOMIC DNA]</scope>
    <source>
        <strain evidence="3">cv. XS01</strain>
    </source>
</reference>
<evidence type="ECO:0000256" key="1">
    <source>
        <dbReference type="SAM" id="SignalP"/>
    </source>
</evidence>
<evidence type="ECO:0000313" key="3">
    <source>
        <dbReference type="Proteomes" id="UP000250235"/>
    </source>
</evidence>
<evidence type="ECO:0008006" key="4">
    <source>
        <dbReference type="Google" id="ProtNLM"/>
    </source>
</evidence>
<keyword evidence="3" id="KW-1185">Reference proteome</keyword>
<feature type="signal peptide" evidence="1">
    <location>
        <begin position="1"/>
        <end position="23"/>
    </location>
</feature>
<dbReference type="PANTHER" id="PTHR33731">
    <property type="entry name" value="PROTEIN, PUTATIVE-RELATED"/>
    <property type="match status" value="1"/>
</dbReference>
<dbReference type="PANTHER" id="PTHR33731:SF17">
    <property type="entry name" value="ORGAN-SPECIFIC PROTEIN P4-LIKE"/>
    <property type="match status" value="1"/>
</dbReference>
<gene>
    <name evidence="2" type="ORF">F511_07061</name>
</gene>
<organism evidence="2 3">
    <name type="scientific">Dorcoceras hygrometricum</name>
    <dbReference type="NCBI Taxonomy" id="472368"/>
    <lineage>
        <taxon>Eukaryota</taxon>
        <taxon>Viridiplantae</taxon>
        <taxon>Streptophyta</taxon>
        <taxon>Embryophyta</taxon>
        <taxon>Tracheophyta</taxon>
        <taxon>Spermatophyta</taxon>
        <taxon>Magnoliopsida</taxon>
        <taxon>eudicotyledons</taxon>
        <taxon>Gunneridae</taxon>
        <taxon>Pentapetalae</taxon>
        <taxon>asterids</taxon>
        <taxon>lamiids</taxon>
        <taxon>Lamiales</taxon>
        <taxon>Gesneriaceae</taxon>
        <taxon>Didymocarpoideae</taxon>
        <taxon>Trichosporeae</taxon>
        <taxon>Loxocarpinae</taxon>
        <taxon>Dorcoceras</taxon>
    </lineage>
</organism>
<proteinExistence type="predicted"/>
<protein>
    <recommendedName>
        <fullName evidence="4">Organ-specific protein P4-like</fullName>
    </recommendedName>
</protein>
<dbReference type="EMBL" id="KQ991027">
    <property type="protein sequence ID" value="KZV52668.1"/>
    <property type="molecule type" value="Genomic_DNA"/>
</dbReference>
<dbReference type="AlphaFoldDB" id="A0A2Z7D5X0"/>
<name>A0A2Z7D5X0_9LAMI</name>